<comment type="caution">
    <text evidence="2">The sequence shown here is derived from an EMBL/GenBank/DDBJ whole genome shotgun (WGS) entry which is preliminary data.</text>
</comment>
<gene>
    <name evidence="2" type="ORF">BSTOLATCC_MIC30651</name>
</gene>
<evidence type="ECO:0000256" key="1">
    <source>
        <dbReference type="SAM" id="MobiDB-lite"/>
    </source>
</evidence>
<dbReference type="EMBL" id="CAJZBQ010000030">
    <property type="protein sequence ID" value="CAG9322277.1"/>
    <property type="molecule type" value="Genomic_DNA"/>
</dbReference>
<feature type="compositionally biased region" description="Basic and acidic residues" evidence="1">
    <location>
        <begin position="122"/>
        <end position="131"/>
    </location>
</feature>
<evidence type="ECO:0000313" key="3">
    <source>
        <dbReference type="Proteomes" id="UP001162131"/>
    </source>
</evidence>
<feature type="compositionally biased region" description="Polar residues" evidence="1">
    <location>
        <begin position="134"/>
        <end position="151"/>
    </location>
</feature>
<protein>
    <submittedName>
        <fullName evidence="2">Uncharacterized protein</fullName>
    </submittedName>
</protein>
<organism evidence="2 3">
    <name type="scientific">Blepharisma stoltei</name>
    <dbReference type="NCBI Taxonomy" id="1481888"/>
    <lineage>
        <taxon>Eukaryota</taxon>
        <taxon>Sar</taxon>
        <taxon>Alveolata</taxon>
        <taxon>Ciliophora</taxon>
        <taxon>Postciliodesmatophora</taxon>
        <taxon>Heterotrichea</taxon>
        <taxon>Heterotrichida</taxon>
        <taxon>Blepharismidae</taxon>
        <taxon>Blepharisma</taxon>
    </lineage>
</organism>
<proteinExistence type="predicted"/>
<name>A0AAU9J9B5_9CILI</name>
<dbReference type="AlphaFoldDB" id="A0AAU9J9B5"/>
<evidence type="ECO:0000313" key="2">
    <source>
        <dbReference type="EMBL" id="CAG9322277.1"/>
    </source>
</evidence>
<dbReference type="Proteomes" id="UP001162131">
    <property type="component" value="Unassembled WGS sequence"/>
</dbReference>
<keyword evidence="3" id="KW-1185">Reference proteome</keyword>
<accession>A0AAU9J9B5</accession>
<feature type="region of interest" description="Disordered" evidence="1">
    <location>
        <begin position="102"/>
        <end position="164"/>
    </location>
</feature>
<reference evidence="2" key="1">
    <citation type="submission" date="2021-09" db="EMBL/GenBank/DDBJ databases">
        <authorList>
            <consortium name="AG Swart"/>
            <person name="Singh M."/>
            <person name="Singh A."/>
            <person name="Seah K."/>
            <person name="Emmerich C."/>
        </authorList>
    </citation>
    <scope>NUCLEOTIDE SEQUENCE</scope>
    <source>
        <strain evidence="2">ATCC30299</strain>
    </source>
</reference>
<sequence>MAEESQFYLVLESCKEQLLRHSKVTFKSLVEVYEFSYRKKQWKIPSRDMRAKEAVRELEEIASSALVDLKIDGVLKPSSNIYVARIENNGYIQSYYESADTSVSTNDEEFTRPRRATSPTRQPEEQIEVRKRSSSTNTKLPKVNTPTSLNVKESPKYKTAETPNCNLEKNTESCSTFSAVAESVSLETLKRSKTPAISRFMEIHRRSPMPQNDSSPKRALENSIKNRFPLKESILFKKNSWFNANSSRCCSVKEKLKLIRESYSNARCKVASYR</sequence>